<keyword evidence="2" id="KW-1185">Reference proteome</keyword>
<protein>
    <submittedName>
        <fullName evidence="1">Uncharacterized protein</fullName>
    </submittedName>
</protein>
<name>D0N1C2_PHYIT</name>
<sequence length="293" mass="32493">MTVRTVLNSIPVEFRAIFDESQLDVESGVSIPVQFRTPTTKRYVTATSHPQLSRQKVVKIAKKSEGVKYLATSVRTVIKKGCKSGNPMSRNEIYLRLIQQFGNDGILGPPSEFCSVMKLNGGGISPALAQWVRRRLEGANWSIRKESVSQKVPTDWVLIALVASQKIRTKLDGYTEFVVPTGTKRAGSNVASDAKKGCTVMVSAEIRFATWRDEGGDASVHFQPSHWMDTPTAKKYADFLVSLYPGQKIGLIWDAASAHICQEMIDYLSEKGIMYECHKPSHPVVSTKLIESK</sequence>
<dbReference type="eggNOG" id="ENOG502SFSX">
    <property type="taxonomic scope" value="Eukaryota"/>
</dbReference>
<proteinExistence type="predicted"/>
<organism evidence="1 2">
    <name type="scientific">Phytophthora infestans (strain T30-4)</name>
    <name type="common">Potato late blight agent</name>
    <dbReference type="NCBI Taxonomy" id="403677"/>
    <lineage>
        <taxon>Eukaryota</taxon>
        <taxon>Sar</taxon>
        <taxon>Stramenopiles</taxon>
        <taxon>Oomycota</taxon>
        <taxon>Peronosporomycetes</taxon>
        <taxon>Peronosporales</taxon>
        <taxon>Peronosporaceae</taxon>
        <taxon>Phytophthora</taxon>
    </lineage>
</organism>
<dbReference type="RefSeq" id="XP_002906083.1">
    <property type="nucleotide sequence ID" value="XM_002906037.1"/>
</dbReference>
<dbReference type="InParanoid" id="D0N1C2"/>
<dbReference type="EMBL" id="DS028122">
    <property type="protein sequence ID" value="EEY67435.1"/>
    <property type="molecule type" value="Genomic_DNA"/>
</dbReference>
<dbReference type="VEuPathDB" id="FungiDB:PITG_04473"/>
<dbReference type="HOGENOM" id="CLU_951470_0_0_1"/>
<evidence type="ECO:0000313" key="2">
    <source>
        <dbReference type="Proteomes" id="UP000006643"/>
    </source>
</evidence>
<evidence type="ECO:0000313" key="1">
    <source>
        <dbReference type="EMBL" id="EEY67435.1"/>
    </source>
</evidence>
<dbReference type="AlphaFoldDB" id="D0N1C2"/>
<accession>D0N1C2</accession>
<dbReference type="OrthoDB" id="140831at2759"/>
<dbReference type="GeneID" id="9464326"/>
<dbReference type="Proteomes" id="UP000006643">
    <property type="component" value="Unassembled WGS sequence"/>
</dbReference>
<dbReference type="KEGG" id="pif:PITG_04473"/>
<gene>
    <name evidence="1" type="ORF">PITG_04473</name>
</gene>
<reference evidence="2" key="1">
    <citation type="journal article" date="2009" name="Nature">
        <title>Genome sequence and analysis of the Irish potato famine pathogen Phytophthora infestans.</title>
        <authorList>
            <consortium name="The Broad Institute Genome Sequencing Platform"/>
            <person name="Haas B.J."/>
            <person name="Kamoun S."/>
            <person name="Zody M.C."/>
            <person name="Jiang R.H."/>
            <person name="Handsaker R.E."/>
            <person name="Cano L.M."/>
            <person name="Grabherr M."/>
            <person name="Kodira C.D."/>
            <person name="Raffaele S."/>
            <person name="Torto-Alalibo T."/>
            <person name="Bozkurt T.O."/>
            <person name="Ah-Fong A.M."/>
            <person name="Alvarado L."/>
            <person name="Anderson V.L."/>
            <person name="Armstrong M.R."/>
            <person name="Avrova A."/>
            <person name="Baxter L."/>
            <person name="Beynon J."/>
            <person name="Boevink P.C."/>
            <person name="Bollmann S.R."/>
            <person name="Bos J.I."/>
            <person name="Bulone V."/>
            <person name="Cai G."/>
            <person name="Cakir C."/>
            <person name="Carrington J.C."/>
            <person name="Chawner M."/>
            <person name="Conti L."/>
            <person name="Costanzo S."/>
            <person name="Ewan R."/>
            <person name="Fahlgren N."/>
            <person name="Fischbach M.A."/>
            <person name="Fugelstad J."/>
            <person name="Gilroy E.M."/>
            <person name="Gnerre S."/>
            <person name="Green P.J."/>
            <person name="Grenville-Briggs L.J."/>
            <person name="Griffith J."/>
            <person name="Grunwald N.J."/>
            <person name="Horn K."/>
            <person name="Horner N.R."/>
            <person name="Hu C.H."/>
            <person name="Huitema E."/>
            <person name="Jeong D.H."/>
            <person name="Jones A.M."/>
            <person name="Jones J.D."/>
            <person name="Jones R.W."/>
            <person name="Karlsson E.K."/>
            <person name="Kunjeti S.G."/>
            <person name="Lamour K."/>
            <person name="Liu Z."/>
            <person name="Ma L."/>
            <person name="Maclean D."/>
            <person name="Chibucos M.C."/>
            <person name="McDonald H."/>
            <person name="McWalters J."/>
            <person name="Meijer H.J."/>
            <person name="Morgan W."/>
            <person name="Morris P.F."/>
            <person name="Munro C.A."/>
            <person name="O'Neill K."/>
            <person name="Ospina-Giraldo M."/>
            <person name="Pinzon A."/>
            <person name="Pritchard L."/>
            <person name="Ramsahoye B."/>
            <person name="Ren Q."/>
            <person name="Restrepo S."/>
            <person name="Roy S."/>
            <person name="Sadanandom A."/>
            <person name="Savidor A."/>
            <person name="Schornack S."/>
            <person name="Schwartz D.C."/>
            <person name="Schumann U.D."/>
            <person name="Schwessinger B."/>
            <person name="Seyer L."/>
            <person name="Sharpe T."/>
            <person name="Silvar C."/>
            <person name="Song J."/>
            <person name="Studholme D.J."/>
            <person name="Sykes S."/>
            <person name="Thines M."/>
            <person name="van de Vondervoort P.J."/>
            <person name="Phuntumart V."/>
            <person name="Wawra S."/>
            <person name="Weide R."/>
            <person name="Win J."/>
            <person name="Young C."/>
            <person name="Zhou S."/>
            <person name="Fry W."/>
            <person name="Meyers B.C."/>
            <person name="van West P."/>
            <person name="Ristaino J."/>
            <person name="Govers F."/>
            <person name="Birch P.R."/>
            <person name="Whisson S.C."/>
            <person name="Judelson H.S."/>
            <person name="Nusbaum C."/>
        </authorList>
    </citation>
    <scope>NUCLEOTIDE SEQUENCE [LARGE SCALE GENOMIC DNA]</scope>
    <source>
        <strain evidence="2">T30-4</strain>
    </source>
</reference>